<accession>A0AAD9YAD8</accession>
<evidence type="ECO:0000313" key="1">
    <source>
        <dbReference type="EMBL" id="KAK2745441.1"/>
    </source>
</evidence>
<organism evidence="1 2">
    <name type="scientific">Colletotrichum kahawae</name>
    <name type="common">Coffee berry disease fungus</name>
    <dbReference type="NCBI Taxonomy" id="34407"/>
    <lineage>
        <taxon>Eukaryota</taxon>
        <taxon>Fungi</taxon>
        <taxon>Dikarya</taxon>
        <taxon>Ascomycota</taxon>
        <taxon>Pezizomycotina</taxon>
        <taxon>Sordariomycetes</taxon>
        <taxon>Hypocreomycetidae</taxon>
        <taxon>Glomerellales</taxon>
        <taxon>Glomerellaceae</taxon>
        <taxon>Colletotrichum</taxon>
        <taxon>Colletotrichum gloeosporioides species complex</taxon>
    </lineage>
</organism>
<comment type="caution">
    <text evidence="1">The sequence shown here is derived from an EMBL/GenBank/DDBJ whole genome shotgun (WGS) entry which is preliminary data.</text>
</comment>
<dbReference type="SUPFAM" id="SSF56112">
    <property type="entry name" value="Protein kinase-like (PK-like)"/>
    <property type="match status" value="1"/>
</dbReference>
<protein>
    <submittedName>
        <fullName evidence="1">Protein kinase domain-containing protein</fullName>
    </submittedName>
</protein>
<keyword evidence="1" id="KW-0418">Kinase</keyword>
<evidence type="ECO:0000313" key="2">
    <source>
        <dbReference type="Proteomes" id="UP001281614"/>
    </source>
</evidence>
<dbReference type="Proteomes" id="UP001281614">
    <property type="component" value="Unassembled WGS sequence"/>
</dbReference>
<dbReference type="InterPro" id="IPR011009">
    <property type="entry name" value="Kinase-like_dom_sf"/>
</dbReference>
<dbReference type="AlphaFoldDB" id="A0AAD9YAD8"/>
<proteinExistence type="predicted"/>
<keyword evidence="2" id="KW-1185">Reference proteome</keyword>
<keyword evidence="1" id="KW-0808">Transferase</keyword>
<dbReference type="EMBL" id="VYYT01000302">
    <property type="protein sequence ID" value="KAK2745441.1"/>
    <property type="molecule type" value="Genomic_DNA"/>
</dbReference>
<gene>
    <name evidence="1" type="ORF">CKAH01_18263</name>
</gene>
<reference evidence="1" key="1">
    <citation type="submission" date="2023-02" db="EMBL/GenBank/DDBJ databases">
        <title>Colletotrichum kahawae CIFC_Que2 genome sequencing and assembly.</title>
        <authorList>
            <person name="Baroncelli R."/>
        </authorList>
    </citation>
    <scope>NUCLEOTIDE SEQUENCE</scope>
    <source>
        <strain evidence="1">CIFC_Que2</strain>
    </source>
</reference>
<sequence length="454" mass="50913">MDIETRILDGIVEAADGAEFLPVDVIDQLAAPRSVRDHLHANYEDPSNAANIESLVSYVTDKSNPAKRVFLTLVYCGQLHNLSLLQQAGFQDTDLPIEKTWDKTSKSYHVYSKEITQSPLSGRKLWKCFYDWKNRRDVEAFDDKQWYFIAPVFVTGVFDYRISPKCPLLIMEKSIPSKKMGYSALRIIYDMKHPHLIQPLAAYTWGDQSGFLFPWAEALHQQNLRPTDLKPSNILVFHDGDLPGTLRISNFGFVKIHQGMTQYRHAITSAKTGSMRSKALNGFIGHIDRFWEGTDDKPQQHPGVKRLIEEMRRHLNKDGPQASLAKCLDLVATSMLVPDWTLHHDNGSYDGLSDSSDDLLDSLFSKVSLALTSASSQPSVTVDPDLSDELAQFLLRDEQIRGAAALAADLPKVVPEGNYVFMLSLGAASLPEIVIYSSLYRDSAKITLPSTQLL</sequence>
<dbReference type="GO" id="GO:0016301">
    <property type="term" value="F:kinase activity"/>
    <property type="evidence" value="ECO:0007669"/>
    <property type="project" value="UniProtKB-KW"/>
</dbReference>
<dbReference type="Gene3D" id="1.10.510.10">
    <property type="entry name" value="Transferase(Phosphotransferase) domain 1"/>
    <property type="match status" value="1"/>
</dbReference>
<name>A0AAD9YAD8_COLKA</name>